<dbReference type="InterPro" id="IPR000055">
    <property type="entry name" value="Restrct_endonuc_typeI_TRD"/>
</dbReference>
<dbReference type="GO" id="GO:0009307">
    <property type="term" value="P:DNA restriction-modification system"/>
    <property type="evidence" value="ECO:0007669"/>
    <property type="project" value="UniProtKB-KW"/>
</dbReference>
<evidence type="ECO:0000259" key="4">
    <source>
        <dbReference type="Pfam" id="PF01420"/>
    </source>
</evidence>
<dbReference type="GO" id="GO:0009035">
    <property type="term" value="F:type I site-specific deoxyribonuclease activity"/>
    <property type="evidence" value="ECO:0007669"/>
    <property type="project" value="UniProtKB-EC"/>
</dbReference>
<dbReference type="SUPFAM" id="SSF116734">
    <property type="entry name" value="DNA methylase specificity domain"/>
    <property type="match status" value="1"/>
</dbReference>
<organism evidence="5">
    <name type="scientific">Limosilactobacillus reuteri</name>
    <name type="common">Lactobacillus reuteri</name>
    <dbReference type="NCBI Taxonomy" id="1598"/>
    <lineage>
        <taxon>Bacteria</taxon>
        <taxon>Bacillati</taxon>
        <taxon>Bacillota</taxon>
        <taxon>Bacilli</taxon>
        <taxon>Lactobacillales</taxon>
        <taxon>Lactobacillaceae</taxon>
        <taxon>Limosilactobacillus</taxon>
    </lineage>
</organism>
<proteinExistence type="inferred from homology"/>
<evidence type="ECO:0000256" key="3">
    <source>
        <dbReference type="ARBA" id="ARBA00023125"/>
    </source>
</evidence>
<reference evidence="5" key="1">
    <citation type="submission" date="2015-10" db="EMBL/GenBank/DDBJ databases">
        <authorList>
            <person name="Gilbert D.G."/>
        </authorList>
    </citation>
    <scope>NUCLEOTIDE SEQUENCE</scope>
    <source>
        <strain evidence="5">Lp167-67</strain>
    </source>
</reference>
<dbReference type="PANTHER" id="PTHR30408:SF12">
    <property type="entry name" value="TYPE I RESTRICTION ENZYME MJAVIII SPECIFICITY SUBUNIT"/>
    <property type="match status" value="1"/>
</dbReference>
<comment type="similarity">
    <text evidence="1">Belongs to the type-I restriction system S methylase family.</text>
</comment>
<keyword evidence="3" id="KW-0238">DNA-binding</keyword>
<dbReference type="Pfam" id="PF01420">
    <property type="entry name" value="Methylase_S"/>
    <property type="match status" value="1"/>
</dbReference>
<dbReference type="InterPro" id="IPR044946">
    <property type="entry name" value="Restrct_endonuc_typeI_TRD_sf"/>
</dbReference>
<dbReference type="EC" id="3.1.21.3" evidence="5"/>
<dbReference type="Gene3D" id="3.90.220.20">
    <property type="entry name" value="DNA methylase specificity domains"/>
    <property type="match status" value="1"/>
</dbReference>
<dbReference type="RefSeq" id="WP_339111822.1">
    <property type="nucleotide sequence ID" value="NZ_LN887794.1"/>
</dbReference>
<evidence type="ECO:0000256" key="1">
    <source>
        <dbReference type="ARBA" id="ARBA00010923"/>
    </source>
</evidence>
<accession>A0A0U5K1U2</accession>
<gene>
    <name evidence="5" type="ORF">LRLP16767_LRLP167_01518</name>
</gene>
<sequence length="187" mass="21802">MIKNKSYEIHKISDLDIIISDHVANGSFKALKENVTYYDENNYALFLRNIDFKNRLDGANRYIDKESYNYLKKSHLFGGEVVISNVADVGTIHRVPFINRPMVIGNNQIFIKSVHSFLTEYLYVYFKSYWGQNSIFSITSGSAQQKFNKTDFRALEIPIPSPNWILTNIRPFILAKDKIFNEPKFQE</sequence>
<dbReference type="GO" id="GO:0003677">
    <property type="term" value="F:DNA binding"/>
    <property type="evidence" value="ECO:0007669"/>
    <property type="project" value="UniProtKB-KW"/>
</dbReference>
<evidence type="ECO:0000256" key="2">
    <source>
        <dbReference type="ARBA" id="ARBA00022747"/>
    </source>
</evidence>
<keyword evidence="5" id="KW-0378">Hydrolase</keyword>
<evidence type="ECO:0000313" key="5">
    <source>
        <dbReference type="EMBL" id="CUR43719.1"/>
    </source>
</evidence>
<keyword evidence="2" id="KW-0680">Restriction system</keyword>
<dbReference type="EMBL" id="LN887794">
    <property type="protein sequence ID" value="CUR43719.1"/>
    <property type="molecule type" value="Genomic_DNA"/>
</dbReference>
<dbReference type="InterPro" id="IPR052021">
    <property type="entry name" value="Type-I_RS_S_subunit"/>
</dbReference>
<name>A0A0U5K1U2_LIMRT</name>
<protein>
    <submittedName>
        <fullName evidence="5">Type I restriction-modification system, specificity subunit S</fullName>
        <ecNumber evidence="5">3.1.21.3</ecNumber>
    </submittedName>
</protein>
<feature type="domain" description="Type I restriction modification DNA specificity" evidence="4">
    <location>
        <begin position="36"/>
        <end position="161"/>
    </location>
</feature>
<dbReference type="PANTHER" id="PTHR30408">
    <property type="entry name" value="TYPE-1 RESTRICTION ENZYME ECOKI SPECIFICITY PROTEIN"/>
    <property type="match status" value="1"/>
</dbReference>
<dbReference type="AlphaFoldDB" id="A0A0U5K1U2"/>